<comment type="similarity">
    <text evidence="1">Belongs to the FAD-binding oxidoreductase/transferase type 4 family.</text>
</comment>
<dbReference type="RefSeq" id="WP_271180210.1">
    <property type="nucleotide sequence ID" value="NZ_BSFH01000094.1"/>
</dbReference>
<reference evidence="5" key="2">
    <citation type="submission" date="2023-01" db="EMBL/GenBank/DDBJ databases">
        <authorList>
            <person name="Sun Q."/>
            <person name="Evtushenko L."/>
        </authorList>
    </citation>
    <scope>NUCLEOTIDE SEQUENCE</scope>
    <source>
        <strain evidence="5">VKM B-2222</strain>
    </source>
</reference>
<dbReference type="Gene3D" id="3.30.43.10">
    <property type="entry name" value="Uridine Diphospho-n-acetylenolpyruvylglucosamine Reductase, domain 2"/>
    <property type="match status" value="1"/>
</dbReference>
<sequence>MTASPRTVTADALFAGFDADLFVTDPDIIASYTRDRTRAYVGTPLAVARPRSAQELSALMIRCAELGAGVVPQGGLTGLVGAAVSDPDRPEVVVLLDRMNAIRSIDTVGFAMVVEAGCILETAKLAAEEQDCLLPITFGAQGSCRIGGNVATNAGGFNVLRYGMTRDLVLGLEVVLPDGRIWNGLRTLRKDNRGYDLKQLFIGAEGTLGIVTAVALKLFPRPSQVETALIGLHTVEDAMALYAMARRSCSDLLSAFEIMLRPGLERGLTHRPELSDPLETPCPVYILMELAGGDRVDLRALLESCLADAGDLLMDGVIAMNKAQAERLWACREAMVESQSRSGPYLRTDVSVPIAQIPAFLSAALETLAQSLPEGQPVTYGHVGDGNIHLNIVPPADWPVEERKALFARAEEIIFGTVDQFGGSISAEHGIGRSKKQAFLQRVDPVTLDLFRRIKRAIDPEALLSRGRIFDL</sequence>
<dbReference type="Pfam" id="PF01565">
    <property type="entry name" value="FAD_binding_4"/>
    <property type="match status" value="1"/>
</dbReference>
<dbReference type="SUPFAM" id="SSF56176">
    <property type="entry name" value="FAD-binding/transporter-associated domain-like"/>
    <property type="match status" value="1"/>
</dbReference>
<dbReference type="FunFam" id="3.30.465.10:FF:000001">
    <property type="entry name" value="D-2-hydroxyglutarate dehydrogenase, mitochondrial"/>
    <property type="match status" value="1"/>
</dbReference>
<dbReference type="PANTHER" id="PTHR43716">
    <property type="entry name" value="D-2-HYDROXYGLUTARATE DEHYDROGENASE, MITOCHONDRIAL"/>
    <property type="match status" value="1"/>
</dbReference>
<comment type="caution">
    <text evidence="5">The sequence shown here is derived from an EMBL/GenBank/DDBJ whole genome shotgun (WGS) entry which is preliminary data.</text>
</comment>
<dbReference type="InterPro" id="IPR016164">
    <property type="entry name" value="FAD-linked_Oxase-like_C"/>
</dbReference>
<dbReference type="InterPro" id="IPR016169">
    <property type="entry name" value="FAD-bd_PCMH_sub2"/>
</dbReference>
<evidence type="ECO:0000313" key="5">
    <source>
        <dbReference type="EMBL" id="GLK65740.1"/>
    </source>
</evidence>
<evidence type="ECO:0000256" key="2">
    <source>
        <dbReference type="ARBA" id="ARBA00022630"/>
    </source>
</evidence>
<dbReference type="GO" id="GO:0071949">
    <property type="term" value="F:FAD binding"/>
    <property type="evidence" value="ECO:0007669"/>
    <property type="project" value="InterPro"/>
</dbReference>
<keyword evidence="3" id="KW-0274">FAD</keyword>
<protein>
    <submittedName>
        <fullName evidence="5">Oxidoreductase</fullName>
    </submittedName>
</protein>
<accession>A0AAD3P146</accession>
<reference evidence="5" key="1">
    <citation type="journal article" date="2014" name="Int. J. Syst. Evol. Microbiol.">
        <title>Complete genome sequence of Corynebacterium casei LMG S-19264T (=DSM 44701T), isolated from a smear-ripened cheese.</title>
        <authorList>
            <consortium name="US DOE Joint Genome Institute (JGI-PGF)"/>
            <person name="Walter F."/>
            <person name="Albersmeier A."/>
            <person name="Kalinowski J."/>
            <person name="Ruckert C."/>
        </authorList>
    </citation>
    <scope>NUCLEOTIDE SEQUENCE</scope>
    <source>
        <strain evidence="5">VKM B-2222</strain>
    </source>
</reference>
<dbReference type="InterPro" id="IPR016166">
    <property type="entry name" value="FAD-bd_PCMH"/>
</dbReference>
<dbReference type="InterPro" id="IPR004113">
    <property type="entry name" value="FAD-bd_oxidored_4_C"/>
</dbReference>
<evidence type="ECO:0000256" key="3">
    <source>
        <dbReference type="ARBA" id="ARBA00022827"/>
    </source>
</evidence>
<dbReference type="GO" id="GO:0003824">
    <property type="term" value="F:catalytic activity"/>
    <property type="evidence" value="ECO:0007669"/>
    <property type="project" value="InterPro"/>
</dbReference>
<dbReference type="InterPro" id="IPR016167">
    <property type="entry name" value="FAD-bd_PCMH_sub1"/>
</dbReference>
<dbReference type="Gene3D" id="1.10.45.10">
    <property type="entry name" value="Vanillyl-alcohol Oxidase, Chain A, domain 4"/>
    <property type="match status" value="1"/>
</dbReference>
<dbReference type="GO" id="GO:0022904">
    <property type="term" value="P:respiratory electron transport chain"/>
    <property type="evidence" value="ECO:0007669"/>
    <property type="project" value="TreeGrafter"/>
</dbReference>
<organism evidence="5 6">
    <name type="scientific">Paracoccus kondratievae</name>
    <dbReference type="NCBI Taxonomy" id="135740"/>
    <lineage>
        <taxon>Bacteria</taxon>
        <taxon>Pseudomonadati</taxon>
        <taxon>Pseudomonadota</taxon>
        <taxon>Alphaproteobacteria</taxon>
        <taxon>Rhodobacterales</taxon>
        <taxon>Paracoccaceae</taxon>
        <taxon>Paracoccus</taxon>
    </lineage>
</organism>
<name>A0AAD3P146_9RHOB</name>
<evidence type="ECO:0000256" key="1">
    <source>
        <dbReference type="ARBA" id="ARBA00008000"/>
    </source>
</evidence>
<dbReference type="Pfam" id="PF02913">
    <property type="entry name" value="FAD-oxidase_C"/>
    <property type="match status" value="1"/>
</dbReference>
<dbReference type="EMBL" id="BSFH01000094">
    <property type="protein sequence ID" value="GLK65740.1"/>
    <property type="molecule type" value="Genomic_DNA"/>
</dbReference>
<dbReference type="InterPro" id="IPR051264">
    <property type="entry name" value="FAD-oxidored/transferase_4"/>
</dbReference>
<gene>
    <name evidence="5" type="ORF">GCM10017635_32170</name>
</gene>
<feature type="domain" description="FAD-binding PCMH-type" evidence="4">
    <location>
        <begin position="40"/>
        <end position="221"/>
    </location>
</feature>
<dbReference type="AlphaFoldDB" id="A0AAD3P146"/>
<dbReference type="SUPFAM" id="SSF55103">
    <property type="entry name" value="FAD-linked oxidases, C-terminal domain"/>
    <property type="match status" value="1"/>
</dbReference>
<proteinExistence type="inferred from homology"/>
<dbReference type="InterPro" id="IPR006094">
    <property type="entry name" value="Oxid_FAD_bind_N"/>
</dbReference>
<dbReference type="Gene3D" id="3.30.465.10">
    <property type="match status" value="1"/>
</dbReference>
<keyword evidence="6" id="KW-1185">Reference proteome</keyword>
<dbReference type="InterPro" id="IPR036318">
    <property type="entry name" value="FAD-bd_PCMH-like_sf"/>
</dbReference>
<evidence type="ECO:0000259" key="4">
    <source>
        <dbReference type="PROSITE" id="PS51387"/>
    </source>
</evidence>
<keyword evidence="2" id="KW-0285">Flavoprotein</keyword>
<dbReference type="Proteomes" id="UP001143349">
    <property type="component" value="Unassembled WGS sequence"/>
</dbReference>
<dbReference type="Gene3D" id="3.30.70.2190">
    <property type="match status" value="1"/>
</dbReference>
<evidence type="ECO:0000313" key="6">
    <source>
        <dbReference type="Proteomes" id="UP001143349"/>
    </source>
</evidence>
<dbReference type="Gene3D" id="3.30.70.2740">
    <property type="match status" value="1"/>
</dbReference>
<dbReference type="InterPro" id="IPR016171">
    <property type="entry name" value="Vanillyl_alc_oxidase_C-sub2"/>
</dbReference>
<dbReference type="PROSITE" id="PS51387">
    <property type="entry name" value="FAD_PCMH"/>
    <property type="match status" value="1"/>
</dbReference>
<dbReference type="PANTHER" id="PTHR43716:SF2">
    <property type="entry name" value="BLL6224 PROTEIN"/>
    <property type="match status" value="1"/>
</dbReference>